<evidence type="ECO:0000256" key="1">
    <source>
        <dbReference type="SAM" id="Phobius"/>
    </source>
</evidence>
<dbReference type="PANTHER" id="PTHR30273">
    <property type="entry name" value="PERIPLASMIC SIGNAL SENSOR AND SIGMA FACTOR ACTIVATOR FECR-RELATED"/>
    <property type="match status" value="1"/>
</dbReference>
<feature type="domain" description="Protein FecR C-terminal" evidence="3">
    <location>
        <begin position="247"/>
        <end position="313"/>
    </location>
</feature>
<evidence type="ECO:0000313" key="4">
    <source>
        <dbReference type="EMBL" id="RWU05576.1"/>
    </source>
</evidence>
<organism evidence="4 5">
    <name type="scientific">Pedobacter chitinilyticus</name>
    <dbReference type="NCBI Taxonomy" id="2233776"/>
    <lineage>
        <taxon>Bacteria</taxon>
        <taxon>Pseudomonadati</taxon>
        <taxon>Bacteroidota</taxon>
        <taxon>Sphingobacteriia</taxon>
        <taxon>Sphingobacteriales</taxon>
        <taxon>Sphingobacteriaceae</taxon>
        <taxon>Pedobacter</taxon>
    </lineage>
</organism>
<keyword evidence="1" id="KW-1133">Transmembrane helix</keyword>
<dbReference type="InterPro" id="IPR006860">
    <property type="entry name" value="FecR"/>
</dbReference>
<keyword evidence="1" id="KW-0472">Membrane</keyword>
<proteinExistence type="predicted"/>
<dbReference type="Gene3D" id="3.55.50.30">
    <property type="match status" value="1"/>
</dbReference>
<sequence>MNDEILIKFLLKETTLEETKQVQDWIADSAENATYYQQLERIWSESADLAPADTVDEEVAWQKFKQRVEGKAAFPVVKKIRPNAIWLRIAAVFVFCFGAWLAYQQFGNTYTDVQSNAQVLNKALPDGSQLVLNKNTNISYITDFKTDRKVELISGEVFFDVAHDRAHPFVIAINKVKVEVVGTSFNIKRLQNGVEVIVESGIVKVDKDGQQLMLTKGERATLLDHEEKLEKKPVEDELYNYYRTQLFVTNNTPLPKVISVLNEAYGGNISLSEGAKALGISTTLPFKYTLEDNLKTICSTLNLKMQRNGDEILLSKK</sequence>
<protein>
    <submittedName>
        <fullName evidence="4">DUF4974 domain-containing protein</fullName>
    </submittedName>
</protein>
<name>A0A3S3SQE5_9SPHI</name>
<reference evidence="4 5" key="1">
    <citation type="submission" date="2018-06" db="EMBL/GenBank/DDBJ databases">
        <title>Pedobacter endophyticus sp. nov., an endophytic bacterium isolated from a leaf of Triticum aestivum.</title>
        <authorList>
            <person name="Zhang L."/>
        </authorList>
    </citation>
    <scope>NUCLEOTIDE SEQUENCE [LARGE SCALE GENOMIC DNA]</scope>
    <source>
        <strain evidence="4 5">CM134L-2</strain>
    </source>
</reference>
<comment type="caution">
    <text evidence="4">The sequence shown here is derived from an EMBL/GenBank/DDBJ whole genome shotgun (WGS) entry which is preliminary data.</text>
</comment>
<dbReference type="PANTHER" id="PTHR30273:SF2">
    <property type="entry name" value="PROTEIN FECR"/>
    <property type="match status" value="1"/>
</dbReference>
<keyword evidence="1" id="KW-0812">Transmembrane</keyword>
<gene>
    <name evidence="4" type="ORF">DPV69_15645</name>
</gene>
<evidence type="ECO:0000259" key="3">
    <source>
        <dbReference type="Pfam" id="PF16344"/>
    </source>
</evidence>
<evidence type="ECO:0000313" key="5">
    <source>
        <dbReference type="Proteomes" id="UP000284120"/>
    </source>
</evidence>
<accession>A0A3S3SQE5</accession>
<dbReference type="RefSeq" id="WP_113648340.1">
    <property type="nucleotide sequence ID" value="NZ_QMHN01000005.1"/>
</dbReference>
<dbReference type="EMBL" id="SAYW01000005">
    <property type="protein sequence ID" value="RWU05576.1"/>
    <property type="molecule type" value="Genomic_DNA"/>
</dbReference>
<dbReference type="OrthoDB" id="1452822at2"/>
<dbReference type="InterPro" id="IPR012373">
    <property type="entry name" value="Ferrdict_sens_TM"/>
</dbReference>
<dbReference type="Pfam" id="PF16344">
    <property type="entry name" value="FecR_C"/>
    <property type="match status" value="1"/>
</dbReference>
<keyword evidence="5" id="KW-1185">Reference proteome</keyword>
<feature type="domain" description="FecR protein" evidence="2">
    <location>
        <begin position="121"/>
        <end position="204"/>
    </location>
</feature>
<dbReference type="Pfam" id="PF04773">
    <property type="entry name" value="FecR"/>
    <property type="match status" value="1"/>
</dbReference>
<dbReference type="Gene3D" id="2.60.120.1440">
    <property type="match status" value="1"/>
</dbReference>
<dbReference type="Proteomes" id="UP000284120">
    <property type="component" value="Unassembled WGS sequence"/>
</dbReference>
<dbReference type="AlphaFoldDB" id="A0A3S3SQE5"/>
<feature type="transmembrane region" description="Helical" evidence="1">
    <location>
        <begin position="85"/>
        <end position="103"/>
    </location>
</feature>
<dbReference type="PIRSF" id="PIRSF018266">
    <property type="entry name" value="FecR"/>
    <property type="match status" value="1"/>
</dbReference>
<dbReference type="GO" id="GO:0016989">
    <property type="term" value="F:sigma factor antagonist activity"/>
    <property type="evidence" value="ECO:0007669"/>
    <property type="project" value="TreeGrafter"/>
</dbReference>
<evidence type="ECO:0000259" key="2">
    <source>
        <dbReference type="Pfam" id="PF04773"/>
    </source>
</evidence>
<dbReference type="InterPro" id="IPR032508">
    <property type="entry name" value="FecR_C"/>
</dbReference>